<accession>A0A0W0Y1D5</accession>
<sequence>MEINSPKRISPCLLTGSKANYSPSHCIWILGLKTIPEEQQEIDRLCRLPLETVVNFLVILQGQAQKDSPLSIFSNEIIGHIFSFVATVDNPAKIAKLHDKAFDKLRKIYTSRTQTSSEFFTPAPALPEDRTPEKKVQEDENLSMELKTKPG</sequence>
<dbReference type="Proteomes" id="UP000054608">
    <property type="component" value="Unassembled WGS sequence"/>
</dbReference>
<feature type="compositionally biased region" description="Basic and acidic residues" evidence="1">
    <location>
        <begin position="127"/>
        <end position="138"/>
    </location>
</feature>
<organism evidence="2 3">
    <name type="scientific">Legionella rubrilucens</name>
    <dbReference type="NCBI Taxonomy" id="458"/>
    <lineage>
        <taxon>Bacteria</taxon>
        <taxon>Pseudomonadati</taxon>
        <taxon>Pseudomonadota</taxon>
        <taxon>Gammaproteobacteria</taxon>
        <taxon>Legionellales</taxon>
        <taxon>Legionellaceae</taxon>
        <taxon>Legionella</taxon>
    </lineage>
</organism>
<evidence type="ECO:0000256" key="1">
    <source>
        <dbReference type="SAM" id="MobiDB-lite"/>
    </source>
</evidence>
<feature type="region of interest" description="Disordered" evidence="1">
    <location>
        <begin position="115"/>
        <end position="151"/>
    </location>
</feature>
<dbReference type="PATRIC" id="fig|458.5.peg.155"/>
<dbReference type="EMBL" id="LNYT01000003">
    <property type="protein sequence ID" value="KTD50528.1"/>
    <property type="molecule type" value="Genomic_DNA"/>
</dbReference>
<reference evidence="2 3" key="1">
    <citation type="submission" date="2015-11" db="EMBL/GenBank/DDBJ databases">
        <title>Genomic analysis of 38 Legionella species identifies large and diverse effector repertoires.</title>
        <authorList>
            <person name="Burstein D."/>
            <person name="Amaro F."/>
            <person name="Zusman T."/>
            <person name="Lifshitz Z."/>
            <person name="Cohen O."/>
            <person name="Gilbert J.A."/>
            <person name="Pupko T."/>
            <person name="Shuman H.A."/>
            <person name="Segal G."/>
        </authorList>
    </citation>
    <scope>NUCLEOTIDE SEQUENCE [LARGE SCALE GENOMIC DNA]</scope>
    <source>
        <strain evidence="2 3">WA-270A-C2</strain>
    </source>
</reference>
<protein>
    <submittedName>
        <fullName evidence="2">Uncharacterized protein</fullName>
    </submittedName>
</protein>
<comment type="caution">
    <text evidence="2">The sequence shown here is derived from an EMBL/GenBank/DDBJ whole genome shotgun (WGS) entry which is preliminary data.</text>
</comment>
<dbReference type="STRING" id="458.Lrub_0152"/>
<name>A0A0W0Y1D5_9GAMM</name>
<evidence type="ECO:0000313" key="2">
    <source>
        <dbReference type="EMBL" id="KTD50528.1"/>
    </source>
</evidence>
<evidence type="ECO:0000313" key="3">
    <source>
        <dbReference type="Proteomes" id="UP000054608"/>
    </source>
</evidence>
<keyword evidence="3" id="KW-1185">Reference proteome</keyword>
<dbReference type="AlphaFoldDB" id="A0A0W0Y1D5"/>
<gene>
    <name evidence="2" type="ORF">Lrub_0152</name>
</gene>
<proteinExistence type="predicted"/>